<dbReference type="VEuPathDB" id="FungiDB:ASPTUDRAFT_45114"/>
<reference evidence="2" key="1">
    <citation type="journal article" date="2017" name="Genome Biol.">
        <title>Comparative genomics reveals high biological diversity and specific adaptations in the industrially and medically important fungal genus Aspergillus.</title>
        <authorList>
            <person name="de Vries R.P."/>
            <person name="Riley R."/>
            <person name="Wiebenga A."/>
            <person name="Aguilar-Osorio G."/>
            <person name="Amillis S."/>
            <person name="Uchima C.A."/>
            <person name="Anderluh G."/>
            <person name="Asadollahi M."/>
            <person name="Askin M."/>
            <person name="Barry K."/>
            <person name="Battaglia E."/>
            <person name="Bayram O."/>
            <person name="Benocci T."/>
            <person name="Braus-Stromeyer S.A."/>
            <person name="Caldana C."/>
            <person name="Canovas D."/>
            <person name="Cerqueira G.C."/>
            <person name="Chen F."/>
            <person name="Chen W."/>
            <person name="Choi C."/>
            <person name="Clum A."/>
            <person name="Dos Santos R.A."/>
            <person name="Damasio A.R."/>
            <person name="Diallinas G."/>
            <person name="Emri T."/>
            <person name="Fekete E."/>
            <person name="Flipphi M."/>
            <person name="Freyberg S."/>
            <person name="Gallo A."/>
            <person name="Gournas C."/>
            <person name="Habgood R."/>
            <person name="Hainaut M."/>
            <person name="Harispe M.L."/>
            <person name="Henrissat B."/>
            <person name="Hilden K.S."/>
            <person name="Hope R."/>
            <person name="Hossain A."/>
            <person name="Karabika E."/>
            <person name="Karaffa L."/>
            <person name="Karanyi Z."/>
            <person name="Krasevec N."/>
            <person name="Kuo A."/>
            <person name="Kusch H."/>
            <person name="LaButti K."/>
            <person name="Lagendijk E.L."/>
            <person name="Lapidus A."/>
            <person name="Levasseur A."/>
            <person name="Lindquist E."/>
            <person name="Lipzen A."/>
            <person name="Logrieco A.F."/>
            <person name="MacCabe A."/>
            <person name="Maekelae M.R."/>
            <person name="Malavazi I."/>
            <person name="Melin P."/>
            <person name="Meyer V."/>
            <person name="Mielnichuk N."/>
            <person name="Miskei M."/>
            <person name="Molnar A.P."/>
            <person name="Mule G."/>
            <person name="Ngan C.Y."/>
            <person name="Orejas M."/>
            <person name="Orosz E."/>
            <person name="Ouedraogo J.P."/>
            <person name="Overkamp K.M."/>
            <person name="Park H.-S."/>
            <person name="Perrone G."/>
            <person name="Piumi F."/>
            <person name="Punt P.J."/>
            <person name="Ram A.F."/>
            <person name="Ramon A."/>
            <person name="Rauscher S."/>
            <person name="Record E."/>
            <person name="Riano-Pachon D.M."/>
            <person name="Robert V."/>
            <person name="Roehrig J."/>
            <person name="Ruller R."/>
            <person name="Salamov A."/>
            <person name="Salih N.S."/>
            <person name="Samson R.A."/>
            <person name="Sandor E."/>
            <person name="Sanguinetti M."/>
            <person name="Schuetze T."/>
            <person name="Sepcic K."/>
            <person name="Shelest E."/>
            <person name="Sherlock G."/>
            <person name="Sophianopoulou V."/>
            <person name="Squina F.M."/>
            <person name="Sun H."/>
            <person name="Susca A."/>
            <person name="Todd R.B."/>
            <person name="Tsang A."/>
            <person name="Unkles S.E."/>
            <person name="van de Wiele N."/>
            <person name="van Rossen-Uffink D."/>
            <person name="Oliveira J.V."/>
            <person name="Vesth T.C."/>
            <person name="Visser J."/>
            <person name="Yu J.-H."/>
            <person name="Zhou M."/>
            <person name="Andersen M.R."/>
            <person name="Archer D.B."/>
            <person name="Baker S.E."/>
            <person name="Benoit I."/>
            <person name="Brakhage A.A."/>
            <person name="Braus G.H."/>
            <person name="Fischer R."/>
            <person name="Frisvad J.C."/>
            <person name="Goldman G.H."/>
            <person name="Houbraken J."/>
            <person name="Oakley B."/>
            <person name="Pocsi I."/>
            <person name="Scazzocchio C."/>
            <person name="Seiboth B."/>
            <person name="vanKuyk P.A."/>
            <person name="Wortman J."/>
            <person name="Dyer P.S."/>
            <person name="Grigoriev I.V."/>
        </authorList>
    </citation>
    <scope>NUCLEOTIDE SEQUENCE [LARGE SCALE GENOMIC DNA]</scope>
    <source>
        <strain evidence="2">CBS 134.48</strain>
    </source>
</reference>
<organism evidence="1 2">
    <name type="scientific">Aspergillus tubingensis (strain CBS 134.48)</name>
    <dbReference type="NCBI Taxonomy" id="767770"/>
    <lineage>
        <taxon>Eukaryota</taxon>
        <taxon>Fungi</taxon>
        <taxon>Dikarya</taxon>
        <taxon>Ascomycota</taxon>
        <taxon>Pezizomycotina</taxon>
        <taxon>Eurotiomycetes</taxon>
        <taxon>Eurotiomycetidae</taxon>
        <taxon>Eurotiales</taxon>
        <taxon>Aspergillaceae</taxon>
        <taxon>Aspergillus</taxon>
        <taxon>Aspergillus subgen. Circumdati</taxon>
    </lineage>
</organism>
<sequence length="67" mass="6993">MAGRGLFVPREVAGNLVSYLVVGFSGTIISRPVIAHLAAFRVPPAAQSAALDGSLVRGLRDAHRPGR</sequence>
<evidence type="ECO:0000313" key="2">
    <source>
        <dbReference type="Proteomes" id="UP000184304"/>
    </source>
</evidence>
<dbReference type="AlphaFoldDB" id="A0A1L9MXY0"/>
<dbReference type="Proteomes" id="UP000184304">
    <property type="component" value="Unassembled WGS sequence"/>
</dbReference>
<accession>A0A1L9MXY0</accession>
<name>A0A1L9MXY0_ASPTC</name>
<evidence type="ECO:0000313" key="1">
    <source>
        <dbReference type="EMBL" id="OJI81805.1"/>
    </source>
</evidence>
<keyword evidence="2" id="KW-1185">Reference proteome</keyword>
<dbReference type="EMBL" id="KV878205">
    <property type="protein sequence ID" value="OJI81805.1"/>
    <property type="molecule type" value="Genomic_DNA"/>
</dbReference>
<gene>
    <name evidence="1" type="ORF">ASPTUDRAFT_45114</name>
</gene>
<protein>
    <submittedName>
        <fullName evidence="1">Uncharacterized protein</fullName>
    </submittedName>
</protein>
<proteinExistence type="predicted"/>